<dbReference type="EMBL" id="MZGX01000005">
    <property type="protein sequence ID" value="OPX45227.1"/>
    <property type="molecule type" value="Genomic_DNA"/>
</dbReference>
<gene>
    <name evidence="10" type="primary">mmgC</name>
    <name evidence="10" type="ORF">CLHUN_11140</name>
</gene>
<comment type="cofactor">
    <cofactor evidence="1 6">
        <name>FAD</name>
        <dbReference type="ChEBI" id="CHEBI:57692"/>
    </cofactor>
</comment>
<proteinExistence type="inferred from homology"/>
<evidence type="ECO:0000313" key="11">
    <source>
        <dbReference type="Proteomes" id="UP000191554"/>
    </source>
</evidence>
<dbReference type="Gene3D" id="1.10.540.10">
    <property type="entry name" value="Acyl-CoA dehydrogenase/oxidase, N-terminal domain"/>
    <property type="match status" value="1"/>
</dbReference>
<dbReference type="RefSeq" id="WP_080063560.1">
    <property type="nucleotide sequence ID" value="NZ_MZGX01000005.1"/>
</dbReference>
<dbReference type="AlphaFoldDB" id="A0A1V4SPQ2"/>
<dbReference type="PANTHER" id="PTHR43884:SF12">
    <property type="entry name" value="ISOVALERYL-COA DEHYDROGENASE, MITOCHONDRIAL-RELATED"/>
    <property type="match status" value="1"/>
</dbReference>
<dbReference type="InterPro" id="IPR006091">
    <property type="entry name" value="Acyl-CoA_Oxase/DH_mid-dom"/>
</dbReference>
<evidence type="ECO:0000256" key="5">
    <source>
        <dbReference type="ARBA" id="ARBA00023002"/>
    </source>
</evidence>
<accession>A0A1V4SPQ2</accession>
<feature type="domain" description="Acyl-CoA dehydrogenase/oxidase C-terminal" evidence="7">
    <location>
        <begin position="228"/>
        <end position="375"/>
    </location>
</feature>
<dbReference type="GO" id="GO:0003995">
    <property type="term" value="F:acyl-CoA dehydrogenase activity"/>
    <property type="evidence" value="ECO:0007669"/>
    <property type="project" value="InterPro"/>
</dbReference>
<dbReference type="Pfam" id="PF02771">
    <property type="entry name" value="Acyl-CoA_dh_N"/>
    <property type="match status" value="1"/>
</dbReference>
<keyword evidence="11" id="KW-1185">Reference proteome</keyword>
<keyword evidence="3 6" id="KW-0285">Flavoprotein</keyword>
<dbReference type="Gene3D" id="2.40.110.10">
    <property type="entry name" value="Butyryl-CoA Dehydrogenase, subunit A, domain 2"/>
    <property type="match status" value="1"/>
</dbReference>
<sequence>MYNFSEDQIAVRKMVKEFAEKYVRPQVKIRDKQAQYPGEITGILAEHGYKGANIPEQYGGAGLDPVSSVLLVNGISRVDSSLGHILEVNNYGFCEPILTFGTEEQKEKYLPEFTTGKSVGGFAYTEAGGSDPSNVNLTAREKDGGYVLNGSKIMVTNARYSDSMLVVGRTAKTENLFYGLTFFIVDMDKAGITVGKTEDTMGQRSIEMCEVSFENCIVEKDRVLGNVNEGFKVLMTLMNKMRISVSAMALGIAEAALEEAMKFANVPYRDGKPLYEIPSVKNYISEMVSHINIMKLLVYSAAESIKEDNPETRMKSLNTKLTVCEYAKDICDKALQIHGGCGFISDYDIERLYRDVRATTIFGLTSERAKSSIADMFIKRYLENGDI</sequence>
<evidence type="ECO:0000256" key="3">
    <source>
        <dbReference type="ARBA" id="ARBA00022630"/>
    </source>
</evidence>
<dbReference type="InterPro" id="IPR006089">
    <property type="entry name" value="Acyl-CoA_DH_CS"/>
</dbReference>
<dbReference type="FunFam" id="1.10.540.10:FF:000002">
    <property type="entry name" value="Acyl-CoA dehydrogenase FadE19"/>
    <property type="match status" value="1"/>
</dbReference>
<dbReference type="InterPro" id="IPR036250">
    <property type="entry name" value="AcylCo_DH-like_C"/>
</dbReference>
<feature type="domain" description="Acyl-CoA oxidase/dehydrogenase middle" evidence="8">
    <location>
        <begin position="122"/>
        <end position="216"/>
    </location>
</feature>
<evidence type="ECO:0000259" key="8">
    <source>
        <dbReference type="Pfam" id="PF02770"/>
    </source>
</evidence>
<comment type="similarity">
    <text evidence="2 6">Belongs to the acyl-CoA dehydrogenase family.</text>
</comment>
<evidence type="ECO:0000259" key="7">
    <source>
        <dbReference type="Pfam" id="PF00441"/>
    </source>
</evidence>
<dbReference type="SUPFAM" id="SSF47203">
    <property type="entry name" value="Acyl-CoA dehydrogenase C-terminal domain-like"/>
    <property type="match status" value="1"/>
</dbReference>
<dbReference type="SUPFAM" id="SSF56645">
    <property type="entry name" value="Acyl-CoA dehydrogenase NM domain-like"/>
    <property type="match status" value="1"/>
</dbReference>
<protein>
    <submittedName>
        <fullName evidence="10">Acyl-CoA dehydrogenase</fullName>
        <ecNumber evidence="10">1.3.99.-</ecNumber>
    </submittedName>
</protein>
<name>A0A1V4SPQ2_RUMHU</name>
<dbReference type="PANTHER" id="PTHR43884">
    <property type="entry name" value="ACYL-COA DEHYDROGENASE"/>
    <property type="match status" value="1"/>
</dbReference>
<dbReference type="Pfam" id="PF00441">
    <property type="entry name" value="Acyl-CoA_dh_1"/>
    <property type="match status" value="1"/>
</dbReference>
<organism evidence="10 11">
    <name type="scientific">Ruminiclostridium hungatei</name>
    <name type="common">Clostridium hungatei</name>
    <dbReference type="NCBI Taxonomy" id="48256"/>
    <lineage>
        <taxon>Bacteria</taxon>
        <taxon>Bacillati</taxon>
        <taxon>Bacillota</taxon>
        <taxon>Clostridia</taxon>
        <taxon>Eubacteriales</taxon>
        <taxon>Oscillospiraceae</taxon>
        <taxon>Ruminiclostridium</taxon>
    </lineage>
</organism>
<keyword evidence="5 6" id="KW-0560">Oxidoreductase</keyword>
<evidence type="ECO:0000256" key="6">
    <source>
        <dbReference type="RuleBase" id="RU362125"/>
    </source>
</evidence>
<dbReference type="STRING" id="48256.CLHUN_11140"/>
<dbReference type="PROSITE" id="PS00073">
    <property type="entry name" value="ACYL_COA_DH_2"/>
    <property type="match status" value="1"/>
</dbReference>
<dbReference type="InterPro" id="IPR009075">
    <property type="entry name" value="AcylCo_DH/oxidase_C"/>
</dbReference>
<keyword evidence="4 6" id="KW-0274">FAD</keyword>
<dbReference type="InterPro" id="IPR009100">
    <property type="entry name" value="AcylCoA_DH/oxidase_NM_dom_sf"/>
</dbReference>
<dbReference type="PIRSF" id="PIRSF016578">
    <property type="entry name" value="HsaA"/>
    <property type="match status" value="1"/>
</dbReference>
<comment type="caution">
    <text evidence="10">The sequence shown here is derived from an EMBL/GenBank/DDBJ whole genome shotgun (WGS) entry which is preliminary data.</text>
</comment>
<dbReference type="EC" id="1.3.99.-" evidence="10"/>
<reference evidence="10 11" key="1">
    <citation type="submission" date="2017-03" db="EMBL/GenBank/DDBJ databases">
        <title>Genome sequence of Clostridium hungatei DSM 14427.</title>
        <authorList>
            <person name="Poehlein A."/>
            <person name="Daniel R."/>
        </authorList>
    </citation>
    <scope>NUCLEOTIDE SEQUENCE [LARGE SCALE GENOMIC DNA]</scope>
    <source>
        <strain evidence="10 11">DSM 14427</strain>
    </source>
</reference>
<dbReference type="InterPro" id="IPR037069">
    <property type="entry name" value="AcylCoA_DH/ox_N_sf"/>
</dbReference>
<dbReference type="InterPro" id="IPR046373">
    <property type="entry name" value="Acyl-CoA_Oxase/DH_mid-dom_sf"/>
</dbReference>
<dbReference type="Gene3D" id="1.20.140.10">
    <property type="entry name" value="Butyryl-CoA Dehydrogenase, subunit A, domain 3"/>
    <property type="match status" value="1"/>
</dbReference>
<dbReference type="Proteomes" id="UP000191554">
    <property type="component" value="Unassembled WGS sequence"/>
</dbReference>
<dbReference type="InterPro" id="IPR013786">
    <property type="entry name" value="AcylCoA_DH/ox_N"/>
</dbReference>
<dbReference type="GO" id="GO:0050660">
    <property type="term" value="F:flavin adenine dinucleotide binding"/>
    <property type="evidence" value="ECO:0007669"/>
    <property type="project" value="InterPro"/>
</dbReference>
<dbReference type="Pfam" id="PF02770">
    <property type="entry name" value="Acyl-CoA_dh_M"/>
    <property type="match status" value="1"/>
</dbReference>
<evidence type="ECO:0000313" key="10">
    <source>
        <dbReference type="EMBL" id="OPX45227.1"/>
    </source>
</evidence>
<evidence type="ECO:0000256" key="2">
    <source>
        <dbReference type="ARBA" id="ARBA00009347"/>
    </source>
</evidence>
<evidence type="ECO:0000256" key="1">
    <source>
        <dbReference type="ARBA" id="ARBA00001974"/>
    </source>
</evidence>
<evidence type="ECO:0000256" key="4">
    <source>
        <dbReference type="ARBA" id="ARBA00022827"/>
    </source>
</evidence>
<evidence type="ECO:0000259" key="9">
    <source>
        <dbReference type="Pfam" id="PF02771"/>
    </source>
</evidence>
<dbReference type="OrthoDB" id="9802447at2"/>
<feature type="domain" description="Acyl-CoA dehydrogenase/oxidase N-terminal" evidence="9">
    <location>
        <begin position="5"/>
        <end position="117"/>
    </location>
</feature>